<dbReference type="AlphaFoldDB" id="A0A4S3KPX5"/>
<keyword evidence="5 7" id="KW-0472">Membrane</keyword>
<keyword evidence="10" id="KW-1185">Reference proteome</keyword>
<proteinExistence type="predicted"/>
<feature type="domain" description="Type IV secretion system coupling protein TraD DNA-binding" evidence="8">
    <location>
        <begin position="122"/>
        <end position="271"/>
    </location>
</feature>
<dbReference type="Proteomes" id="UP000307749">
    <property type="component" value="Unassembled WGS sequence"/>
</dbReference>
<accession>A0A4S3KPX5</accession>
<dbReference type="Pfam" id="PF10412">
    <property type="entry name" value="TrwB_AAD_bind"/>
    <property type="match status" value="2"/>
</dbReference>
<evidence type="ECO:0000256" key="2">
    <source>
        <dbReference type="ARBA" id="ARBA00022475"/>
    </source>
</evidence>
<feature type="region of interest" description="Disordered" evidence="6">
    <location>
        <begin position="557"/>
        <end position="616"/>
    </location>
</feature>
<gene>
    <name evidence="9" type="ORF">B1806_05855</name>
</gene>
<dbReference type="OrthoDB" id="9803543at2"/>
<dbReference type="InterPro" id="IPR051539">
    <property type="entry name" value="T4SS-coupling_protein"/>
</dbReference>
<dbReference type="RefSeq" id="WP_081127381.1">
    <property type="nucleotide sequence ID" value="NZ_LDOS01000002.1"/>
</dbReference>
<dbReference type="CDD" id="cd01127">
    <property type="entry name" value="TrwB_TraG_TraD_VirD4"/>
    <property type="match status" value="1"/>
</dbReference>
<evidence type="ECO:0000313" key="10">
    <source>
        <dbReference type="Proteomes" id="UP000307749"/>
    </source>
</evidence>
<dbReference type="PROSITE" id="PS51257">
    <property type="entry name" value="PROKAR_LIPOPROTEIN"/>
    <property type="match status" value="1"/>
</dbReference>
<keyword evidence="3 7" id="KW-0812">Transmembrane</keyword>
<evidence type="ECO:0000256" key="1">
    <source>
        <dbReference type="ARBA" id="ARBA00004651"/>
    </source>
</evidence>
<evidence type="ECO:0000313" key="9">
    <source>
        <dbReference type="EMBL" id="THD11053.1"/>
    </source>
</evidence>
<organism evidence="9 10">
    <name type="scientific">Metallibacterium scheffleri</name>
    <dbReference type="NCBI Taxonomy" id="993689"/>
    <lineage>
        <taxon>Bacteria</taxon>
        <taxon>Pseudomonadati</taxon>
        <taxon>Pseudomonadota</taxon>
        <taxon>Gammaproteobacteria</taxon>
        <taxon>Lysobacterales</taxon>
        <taxon>Rhodanobacteraceae</taxon>
        <taxon>Metallibacterium</taxon>
    </lineage>
</organism>
<dbReference type="PANTHER" id="PTHR37937:SF1">
    <property type="entry name" value="CONJUGATIVE TRANSFER: DNA TRANSPORT"/>
    <property type="match status" value="1"/>
</dbReference>
<evidence type="ECO:0000256" key="6">
    <source>
        <dbReference type="SAM" id="MobiDB-lite"/>
    </source>
</evidence>
<dbReference type="GO" id="GO:0005886">
    <property type="term" value="C:plasma membrane"/>
    <property type="evidence" value="ECO:0007669"/>
    <property type="project" value="UniProtKB-SubCell"/>
</dbReference>
<comment type="subcellular location">
    <subcellularLocation>
        <location evidence="1">Cell membrane</location>
        <topology evidence="1">Multi-pass membrane protein</topology>
    </subcellularLocation>
</comment>
<evidence type="ECO:0000256" key="3">
    <source>
        <dbReference type="ARBA" id="ARBA00022692"/>
    </source>
</evidence>
<dbReference type="SUPFAM" id="SSF52540">
    <property type="entry name" value="P-loop containing nucleoside triphosphate hydrolases"/>
    <property type="match status" value="1"/>
</dbReference>
<protein>
    <recommendedName>
        <fullName evidence="8">Type IV secretion system coupling protein TraD DNA-binding domain-containing protein</fullName>
    </recommendedName>
</protein>
<dbReference type="EMBL" id="MWQO01000017">
    <property type="protein sequence ID" value="THD11053.1"/>
    <property type="molecule type" value="Genomic_DNA"/>
</dbReference>
<evidence type="ECO:0000259" key="8">
    <source>
        <dbReference type="Pfam" id="PF10412"/>
    </source>
</evidence>
<evidence type="ECO:0000256" key="7">
    <source>
        <dbReference type="SAM" id="Phobius"/>
    </source>
</evidence>
<dbReference type="InterPro" id="IPR027417">
    <property type="entry name" value="P-loop_NTPase"/>
</dbReference>
<name>A0A4S3KPX5_9GAMM</name>
<keyword evidence="2" id="KW-1003">Cell membrane</keyword>
<evidence type="ECO:0000256" key="4">
    <source>
        <dbReference type="ARBA" id="ARBA00022989"/>
    </source>
</evidence>
<comment type="caution">
    <text evidence="9">The sequence shown here is derived from an EMBL/GenBank/DDBJ whole genome shotgun (WGS) entry which is preliminary data.</text>
</comment>
<sequence>MNLKIKPHIIEILIGAVLGAGASLACASVLLVLTHTPLPSLWPVTIKSLPSAWQRLVGGLLDGAVLAGAILGGWYAAHQTEIQHVRGTRFYRDPDEAVPVLQAAETSRMSEAQRVGKIPSLVLGGIAFSRKRLTAGALFVGLPGSGKTVCLSAAIHQILHGGGGDRVLVHDPKGDYTAQLFDPATCVLLGPWDARAALWSPDDIDSPALASEFADAITGASEMQGNNKYFYDGASAIVGGLIKSYLLEGAQWRWIDLARALQGDARSMAQQAERGDARVRQILPFAFARPHPKTGALPGPSQGERGVISTVGTCSRMLLQLAAVDHGRPDAPQFSMRKWLTGEAHQEVRTVILNNNAAFSSAAEAIFGAILRVLVATTNSALMREKSADDAGLWLIIDEAPQLGLAALEHLQRAAEVARSRGVRTVLAAQDESQFAARMGFEKAAPLLAMQSLRVYAQMSAAGAESVCKRVGDRDVKRLETTGSGGALQGKTSRAERLPVLVSSDLTELRAGPDGVELLVAIDDLIGKVLQPYAPRPEHTVAPFVECEYWRRAEPPLGTAAPALDPDNDPPGGGGRSQSLDEPLFDADIDLPGLPEPAAEDDDLAPDLGVESEWRE</sequence>
<feature type="transmembrane region" description="Helical" evidence="7">
    <location>
        <begin position="12"/>
        <end position="33"/>
    </location>
</feature>
<reference evidence="9 10" key="1">
    <citation type="submission" date="2017-02" db="EMBL/GenBank/DDBJ databases">
        <title>Whole genome sequencing of Metallibacterium scheffleri DSM 24874 (T).</title>
        <authorList>
            <person name="Kumar S."/>
            <person name="Patil P."/>
            <person name="Patil P.B."/>
        </authorList>
    </citation>
    <scope>NUCLEOTIDE SEQUENCE [LARGE SCALE GENOMIC DNA]</scope>
    <source>
        <strain evidence="9 10">DSM 24874</strain>
    </source>
</reference>
<dbReference type="STRING" id="993689.GCA_002077135_02075"/>
<dbReference type="Gene3D" id="3.40.50.300">
    <property type="entry name" value="P-loop containing nucleotide triphosphate hydrolases"/>
    <property type="match status" value="2"/>
</dbReference>
<keyword evidence="4 7" id="KW-1133">Transmembrane helix</keyword>
<evidence type="ECO:0000256" key="5">
    <source>
        <dbReference type="ARBA" id="ARBA00023136"/>
    </source>
</evidence>
<feature type="domain" description="Type IV secretion system coupling protein TraD DNA-binding" evidence="8">
    <location>
        <begin position="321"/>
        <end position="491"/>
    </location>
</feature>
<dbReference type="InterPro" id="IPR019476">
    <property type="entry name" value="T4SS_TraD_DNA-bd"/>
</dbReference>
<dbReference type="PANTHER" id="PTHR37937">
    <property type="entry name" value="CONJUGATIVE TRANSFER: DNA TRANSPORT"/>
    <property type="match status" value="1"/>
</dbReference>